<dbReference type="InterPro" id="IPR051721">
    <property type="entry name" value="Biopterin_syn/organic_redct"/>
</dbReference>
<evidence type="ECO:0000256" key="4">
    <source>
        <dbReference type="ARBA" id="ARBA00023002"/>
    </source>
</evidence>
<organism evidence="5 6">
    <name type="scientific">Salibacter halophilus</name>
    <dbReference type="NCBI Taxonomy" id="1803916"/>
    <lineage>
        <taxon>Bacteria</taxon>
        <taxon>Pseudomonadati</taxon>
        <taxon>Bacteroidota</taxon>
        <taxon>Flavobacteriia</taxon>
        <taxon>Flavobacteriales</taxon>
        <taxon>Salibacteraceae</taxon>
        <taxon>Salibacter</taxon>
    </lineage>
</organism>
<dbReference type="Proteomes" id="UP000435357">
    <property type="component" value="Unassembled WGS sequence"/>
</dbReference>
<dbReference type="PROSITE" id="PS00061">
    <property type="entry name" value="ADH_SHORT"/>
    <property type="match status" value="1"/>
</dbReference>
<dbReference type="SUPFAM" id="SSF51735">
    <property type="entry name" value="NAD(P)-binding Rossmann-fold domains"/>
    <property type="match status" value="1"/>
</dbReference>
<comment type="caution">
    <text evidence="5">The sequence shown here is derived from an EMBL/GenBank/DDBJ whole genome shotgun (WGS) entry which is preliminary data.</text>
</comment>
<dbReference type="InterPro" id="IPR036291">
    <property type="entry name" value="NAD(P)-bd_dom_sf"/>
</dbReference>
<comment type="subcellular location">
    <subcellularLocation>
        <location evidence="1">Cytoplasm</location>
    </subcellularLocation>
</comment>
<dbReference type="AlphaFoldDB" id="A0A6N6M6I1"/>
<reference evidence="5 6" key="1">
    <citation type="submission" date="2019-09" db="EMBL/GenBank/DDBJ databases">
        <title>Genomes of Cryomorphaceae.</title>
        <authorList>
            <person name="Bowman J.P."/>
        </authorList>
    </citation>
    <scope>NUCLEOTIDE SEQUENCE [LARGE SCALE GENOMIC DNA]</scope>
    <source>
        <strain evidence="5 6">KCTC 52047</strain>
    </source>
</reference>
<dbReference type="PRINTS" id="PR00081">
    <property type="entry name" value="GDHRDH"/>
</dbReference>
<dbReference type="PANTHER" id="PTHR44085:SF2">
    <property type="entry name" value="SEPIAPTERIN REDUCTASE"/>
    <property type="match status" value="1"/>
</dbReference>
<dbReference type="PANTHER" id="PTHR44085">
    <property type="entry name" value="SEPIAPTERIN REDUCTASE"/>
    <property type="match status" value="1"/>
</dbReference>
<dbReference type="InterPro" id="IPR020904">
    <property type="entry name" value="Sc_DH/Rdtase_CS"/>
</dbReference>
<evidence type="ECO:0000313" key="5">
    <source>
        <dbReference type="EMBL" id="KAB1064012.1"/>
    </source>
</evidence>
<dbReference type="Gene3D" id="3.40.50.720">
    <property type="entry name" value="NAD(P)-binding Rossmann-like Domain"/>
    <property type="match status" value="1"/>
</dbReference>
<dbReference type="GO" id="GO:0006729">
    <property type="term" value="P:tetrahydrobiopterin biosynthetic process"/>
    <property type="evidence" value="ECO:0007669"/>
    <property type="project" value="TreeGrafter"/>
</dbReference>
<gene>
    <name evidence="5" type="ORF">F3059_08225</name>
</gene>
<evidence type="ECO:0000256" key="1">
    <source>
        <dbReference type="ARBA" id="ARBA00004496"/>
    </source>
</evidence>
<keyword evidence="3" id="KW-0521">NADP</keyword>
<evidence type="ECO:0000256" key="3">
    <source>
        <dbReference type="ARBA" id="ARBA00022857"/>
    </source>
</evidence>
<evidence type="ECO:0000256" key="2">
    <source>
        <dbReference type="ARBA" id="ARBA00022490"/>
    </source>
</evidence>
<keyword evidence="6" id="KW-1185">Reference proteome</keyword>
<protein>
    <submittedName>
        <fullName evidence="5">SDR family NAD(P)-dependent oxidoreductase</fullName>
    </submittedName>
</protein>
<sequence>MKQYFITGTSSGIGEALANELLQDADNHVTGISRNQTIKHDRYDHISMDLTEIEKLNDFSFPVQSNADRICLVNNAGYLGDIKRVGTASNDAINRTFVLNTISPAILMNIFIGQIQELHTEKIILNISSGAGQYEIDSWASYCGSKAGIDHFSKTVQHEQEVTGGDVKILSIGPGVVDTNMQKEIRGANPDDFSRHGDFVQLKEKGELANPTTVAKKYVYVLNHTHKFDQVVDSLRNIEVPGL</sequence>
<dbReference type="InterPro" id="IPR002347">
    <property type="entry name" value="SDR_fam"/>
</dbReference>
<dbReference type="OrthoDB" id="9794387at2"/>
<dbReference type="GO" id="GO:0004757">
    <property type="term" value="F:sepiapterin reductase (NADP+) activity"/>
    <property type="evidence" value="ECO:0007669"/>
    <property type="project" value="TreeGrafter"/>
</dbReference>
<keyword evidence="4" id="KW-0560">Oxidoreductase</keyword>
<dbReference type="GO" id="GO:0005737">
    <property type="term" value="C:cytoplasm"/>
    <property type="evidence" value="ECO:0007669"/>
    <property type="project" value="UniProtKB-SubCell"/>
</dbReference>
<dbReference type="EMBL" id="WACR01000006">
    <property type="protein sequence ID" value="KAB1064012.1"/>
    <property type="molecule type" value="Genomic_DNA"/>
</dbReference>
<accession>A0A6N6M6I1</accession>
<name>A0A6N6M6I1_9FLAO</name>
<proteinExistence type="predicted"/>
<dbReference type="RefSeq" id="WP_151168097.1">
    <property type="nucleotide sequence ID" value="NZ_WACR01000006.1"/>
</dbReference>
<dbReference type="Pfam" id="PF00106">
    <property type="entry name" value="adh_short"/>
    <property type="match status" value="1"/>
</dbReference>
<keyword evidence="2" id="KW-0963">Cytoplasm</keyword>
<evidence type="ECO:0000313" key="6">
    <source>
        <dbReference type="Proteomes" id="UP000435357"/>
    </source>
</evidence>